<reference evidence="3" key="1">
    <citation type="submission" date="2014-01" db="EMBL/GenBank/DDBJ databases">
        <title>Full genme sequencing of cellulolytic bacterium Gynuella sunshinyii YC6258T gen. nov., sp. nov.</title>
        <authorList>
            <person name="Khan H."/>
            <person name="Chung E.J."/>
            <person name="Chung Y.R."/>
        </authorList>
    </citation>
    <scope>NUCLEOTIDE SEQUENCE [LARGE SCALE GENOMIC DNA]</scope>
    <source>
        <strain evidence="3">YC6258</strain>
    </source>
</reference>
<accession>A0A0C5V074</accession>
<dbReference type="InterPro" id="IPR000757">
    <property type="entry name" value="Beta-glucanase-like"/>
</dbReference>
<dbReference type="EMBL" id="CP007142">
    <property type="protein sequence ID" value="AJQ92970.1"/>
    <property type="molecule type" value="Genomic_DNA"/>
</dbReference>
<dbReference type="CDD" id="cd00413">
    <property type="entry name" value="Glyco_hydrolase_16"/>
    <property type="match status" value="1"/>
</dbReference>
<dbReference type="InterPro" id="IPR013320">
    <property type="entry name" value="ConA-like_dom_sf"/>
</dbReference>
<dbReference type="STRING" id="1445510.YC6258_00920"/>
<proteinExistence type="inferred from homology"/>
<organism evidence="3 4">
    <name type="scientific">Gynuella sunshinyii YC6258</name>
    <dbReference type="NCBI Taxonomy" id="1445510"/>
    <lineage>
        <taxon>Bacteria</taxon>
        <taxon>Pseudomonadati</taxon>
        <taxon>Pseudomonadota</taxon>
        <taxon>Gammaproteobacteria</taxon>
        <taxon>Oceanospirillales</taxon>
        <taxon>Saccharospirillaceae</taxon>
        <taxon>Gynuella</taxon>
    </lineage>
</organism>
<dbReference type="Proteomes" id="UP000032266">
    <property type="component" value="Chromosome"/>
</dbReference>
<sequence length="304" mass="34576">MQAIMYRTVIILFATVCLSGCKTDGEIDEPTSPDKNEAIVKTKTDNFTMDSSLWDSRMQEGASIIFGDTDSHADDGHILSLVFPGNPALQSTDRTSPEFATEVWTQQALHYGRYEVKVQFARCAADEEVVSGIFTYHNNGEDLNQNGLSDNSEIDIEYLCGEPHLLWLTTWTDSDDAGFRKKTRSINMSTGEMYQTPDGGEDNYDTEYAGNLSTVRLADFPAAQTYYHLGFEWYEDRVRWFMVMDDQEITLWDMTDRTMVPQHAANFMLNVWHAATHWSSGEAGDYPGNDSTLKVDWFNYQPFD</sequence>
<feature type="domain" description="GH16" evidence="2">
    <location>
        <begin position="25"/>
        <end position="304"/>
    </location>
</feature>
<evidence type="ECO:0000313" key="3">
    <source>
        <dbReference type="EMBL" id="AJQ92970.1"/>
    </source>
</evidence>
<evidence type="ECO:0000256" key="1">
    <source>
        <dbReference type="ARBA" id="ARBA00006865"/>
    </source>
</evidence>
<evidence type="ECO:0000259" key="2">
    <source>
        <dbReference type="PROSITE" id="PS51762"/>
    </source>
</evidence>
<dbReference type="OrthoDB" id="9809583at2"/>
<keyword evidence="4" id="KW-1185">Reference proteome</keyword>
<comment type="similarity">
    <text evidence="1">Belongs to the glycosyl hydrolase 16 family.</text>
</comment>
<name>A0A0C5V074_9GAMM</name>
<gene>
    <name evidence="3" type="ORF">YC6258_00920</name>
</gene>
<dbReference type="KEGG" id="gsn:YC6258_00920"/>
<evidence type="ECO:0000313" key="4">
    <source>
        <dbReference type="Proteomes" id="UP000032266"/>
    </source>
</evidence>
<dbReference type="GO" id="GO:0004553">
    <property type="term" value="F:hydrolase activity, hydrolyzing O-glycosyl compounds"/>
    <property type="evidence" value="ECO:0007669"/>
    <property type="project" value="InterPro"/>
</dbReference>
<protein>
    <submittedName>
        <fullName evidence="3">Beta-glucanase/Beta-glucan synthetase</fullName>
    </submittedName>
</protein>
<dbReference type="SUPFAM" id="SSF49899">
    <property type="entry name" value="Concanavalin A-like lectins/glucanases"/>
    <property type="match status" value="1"/>
</dbReference>
<dbReference type="AlphaFoldDB" id="A0A0C5V074"/>
<dbReference type="PROSITE" id="PS51762">
    <property type="entry name" value="GH16_2"/>
    <property type="match status" value="1"/>
</dbReference>
<dbReference type="HOGENOM" id="CLU_930411_0_0_6"/>
<dbReference type="GO" id="GO:0005975">
    <property type="term" value="P:carbohydrate metabolic process"/>
    <property type="evidence" value="ECO:0007669"/>
    <property type="project" value="InterPro"/>
</dbReference>
<dbReference type="Gene3D" id="2.60.120.200">
    <property type="match status" value="1"/>
</dbReference>